<evidence type="ECO:0000256" key="4">
    <source>
        <dbReference type="PIRSR" id="PIRSR006806-1"/>
    </source>
</evidence>
<comment type="caution">
    <text evidence="6">The sequence shown here is derived from an EMBL/GenBank/DDBJ whole genome shotgun (WGS) entry which is preliminary data.</text>
</comment>
<dbReference type="SUPFAM" id="SSF100950">
    <property type="entry name" value="NagB/RpiA/CoA transferase-like"/>
    <property type="match status" value="1"/>
</dbReference>
<dbReference type="EC" id="6.3.3.2" evidence="5"/>
<keyword evidence="3 4" id="KW-0067">ATP-binding</keyword>
<dbReference type="GO" id="GO:0046872">
    <property type="term" value="F:metal ion binding"/>
    <property type="evidence" value="ECO:0007669"/>
    <property type="project" value="UniProtKB-KW"/>
</dbReference>
<feature type="binding site" evidence="4">
    <location>
        <begin position="10"/>
        <end position="14"/>
    </location>
    <ligand>
        <name>ATP</name>
        <dbReference type="ChEBI" id="CHEBI:30616"/>
    </ligand>
</feature>
<dbReference type="AlphaFoldDB" id="A0A366DSH7"/>
<evidence type="ECO:0000256" key="3">
    <source>
        <dbReference type="ARBA" id="ARBA00022840"/>
    </source>
</evidence>
<keyword evidence="5" id="KW-0460">Magnesium</keyword>
<evidence type="ECO:0000256" key="5">
    <source>
        <dbReference type="RuleBase" id="RU361279"/>
    </source>
</evidence>
<comment type="cofactor">
    <cofactor evidence="5">
        <name>Mg(2+)</name>
        <dbReference type="ChEBI" id="CHEBI:18420"/>
    </cofactor>
</comment>
<keyword evidence="2 4" id="KW-0547">Nucleotide-binding</keyword>
<dbReference type="GO" id="GO:0035999">
    <property type="term" value="P:tetrahydrofolate interconversion"/>
    <property type="evidence" value="ECO:0007669"/>
    <property type="project" value="TreeGrafter"/>
</dbReference>
<dbReference type="Gene3D" id="3.40.50.10420">
    <property type="entry name" value="NagB/RpiA/CoA transferase-like"/>
    <property type="match status" value="1"/>
</dbReference>
<organism evidence="6 7">
    <name type="scientific">Pseudochrobactrum asaccharolyticum</name>
    <dbReference type="NCBI Taxonomy" id="354351"/>
    <lineage>
        <taxon>Bacteria</taxon>
        <taxon>Pseudomonadati</taxon>
        <taxon>Pseudomonadota</taxon>
        <taxon>Alphaproteobacteria</taxon>
        <taxon>Hyphomicrobiales</taxon>
        <taxon>Brucellaceae</taxon>
        <taxon>Pseudochrobactrum</taxon>
    </lineage>
</organism>
<dbReference type="GO" id="GO:0009396">
    <property type="term" value="P:folic acid-containing compound biosynthetic process"/>
    <property type="evidence" value="ECO:0007669"/>
    <property type="project" value="TreeGrafter"/>
</dbReference>
<name>A0A366DSH7_9HYPH</name>
<sequence>MHIDDLKLHKAEIRKSVLQARNALPEALRHAAAQSVIRHFSNGMTLPAKSCVSGFWPIRSEIDPRPLMRELEAQGMTLCVPAILDAQTIEFRAMSFGDALVETGFGTMGPPADAPVVDPDIMLIPLAAFDRAGNRIGYGAGYYDRAIAALHQKNKHPVLIGVAFDAQRVDHIAHEPHDVALDYILTETGLIAASPQG</sequence>
<protein>
    <recommendedName>
        <fullName evidence="5">5-formyltetrahydrofolate cyclo-ligase</fullName>
        <ecNumber evidence="5">6.3.3.2</ecNumber>
    </recommendedName>
</protein>
<dbReference type="GO" id="GO:0005524">
    <property type="term" value="F:ATP binding"/>
    <property type="evidence" value="ECO:0007669"/>
    <property type="project" value="UniProtKB-KW"/>
</dbReference>
<reference evidence="6 7" key="1">
    <citation type="submission" date="2018-06" db="EMBL/GenBank/DDBJ databases">
        <title>Genomic Encyclopedia of Type Strains, Phase IV (KMG-IV): sequencing the most valuable type-strain genomes for metagenomic binning, comparative biology and taxonomic classification.</title>
        <authorList>
            <person name="Goeker M."/>
        </authorList>
    </citation>
    <scope>NUCLEOTIDE SEQUENCE [LARGE SCALE GENOMIC DNA]</scope>
    <source>
        <strain evidence="6 7">DSM 25619</strain>
    </source>
</reference>
<keyword evidence="7" id="KW-1185">Reference proteome</keyword>
<keyword evidence="5" id="KW-0479">Metal-binding</keyword>
<dbReference type="InterPro" id="IPR002698">
    <property type="entry name" value="FTHF_cligase"/>
</dbReference>
<feature type="binding site" evidence="4">
    <location>
        <begin position="135"/>
        <end position="143"/>
    </location>
    <ligand>
        <name>ATP</name>
        <dbReference type="ChEBI" id="CHEBI:30616"/>
    </ligand>
</feature>
<dbReference type="Pfam" id="PF01812">
    <property type="entry name" value="5-FTHF_cyc-lig"/>
    <property type="match status" value="1"/>
</dbReference>
<dbReference type="PANTHER" id="PTHR23407:SF1">
    <property type="entry name" value="5-FORMYLTETRAHYDROFOLATE CYCLO-LIGASE"/>
    <property type="match status" value="1"/>
</dbReference>
<dbReference type="InterPro" id="IPR037171">
    <property type="entry name" value="NagB/RpiA_transferase-like"/>
</dbReference>
<dbReference type="GO" id="GO:0030272">
    <property type="term" value="F:5-formyltetrahydrofolate cyclo-ligase activity"/>
    <property type="evidence" value="ECO:0007669"/>
    <property type="project" value="UniProtKB-EC"/>
</dbReference>
<keyword evidence="6" id="KW-0436">Ligase</keyword>
<evidence type="ECO:0000313" key="7">
    <source>
        <dbReference type="Proteomes" id="UP000252893"/>
    </source>
</evidence>
<accession>A0A366DSH7</accession>
<proteinExistence type="inferred from homology"/>
<evidence type="ECO:0000256" key="2">
    <source>
        <dbReference type="ARBA" id="ARBA00022741"/>
    </source>
</evidence>
<feature type="binding site" evidence="4">
    <location>
        <position position="61"/>
    </location>
    <ligand>
        <name>substrate</name>
    </ligand>
</feature>
<comment type="similarity">
    <text evidence="1 5">Belongs to the 5-formyltetrahydrofolate cyclo-ligase family.</text>
</comment>
<dbReference type="RefSeq" id="WP_374788402.1">
    <property type="nucleotide sequence ID" value="NZ_JBHEEG010000007.1"/>
</dbReference>
<dbReference type="PIRSF" id="PIRSF006806">
    <property type="entry name" value="FTHF_cligase"/>
    <property type="match status" value="1"/>
</dbReference>
<comment type="catalytic activity">
    <reaction evidence="5">
        <text>(6S)-5-formyl-5,6,7,8-tetrahydrofolate + ATP = (6R)-5,10-methenyltetrahydrofolate + ADP + phosphate</text>
        <dbReference type="Rhea" id="RHEA:10488"/>
        <dbReference type="ChEBI" id="CHEBI:30616"/>
        <dbReference type="ChEBI" id="CHEBI:43474"/>
        <dbReference type="ChEBI" id="CHEBI:57455"/>
        <dbReference type="ChEBI" id="CHEBI:57457"/>
        <dbReference type="ChEBI" id="CHEBI:456216"/>
        <dbReference type="EC" id="6.3.3.2"/>
    </reaction>
</comment>
<dbReference type="EMBL" id="QNRH01000006">
    <property type="protein sequence ID" value="RBO93041.1"/>
    <property type="molecule type" value="Genomic_DNA"/>
</dbReference>
<gene>
    <name evidence="6" type="ORF">DFR47_106123</name>
</gene>
<evidence type="ECO:0000256" key="1">
    <source>
        <dbReference type="ARBA" id="ARBA00010638"/>
    </source>
</evidence>
<evidence type="ECO:0000313" key="6">
    <source>
        <dbReference type="EMBL" id="RBO93041.1"/>
    </source>
</evidence>
<dbReference type="Proteomes" id="UP000252893">
    <property type="component" value="Unassembled WGS sequence"/>
</dbReference>
<dbReference type="InterPro" id="IPR024185">
    <property type="entry name" value="FTHF_cligase-like_sf"/>
</dbReference>
<dbReference type="NCBIfam" id="TIGR02727">
    <property type="entry name" value="MTHFS_bact"/>
    <property type="match status" value="1"/>
</dbReference>
<dbReference type="PANTHER" id="PTHR23407">
    <property type="entry name" value="ATPASE INHIBITOR/5-FORMYLTETRAHYDROFOLATE CYCLO-LIGASE"/>
    <property type="match status" value="1"/>
</dbReference>